<dbReference type="EMBL" id="LWRY01000025">
    <property type="protein sequence ID" value="OCX74974.1"/>
    <property type="molecule type" value="Genomic_DNA"/>
</dbReference>
<sequence>MKIFMKLEELKTIDQLDTFLSGTQAVTFSFMGEKDTCYRWMQGELVKFRYVTLSRPTGGVVIRHQMKLSGYPHHADHAAYC</sequence>
<dbReference type="AlphaFoldDB" id="A0A1C2IG56"/>
<accession>A0A1C2IG56</accession>
<name>A0A1C2IG56_ACITH</name>
<comment type="caution">
    <text evidence="2">The sequence shown here is derived from an EMBL/GenBank/DDBJ whole genome shotgun (WGS) entry which is preliminary data.</text>
</comment>
<organism evidence="2 4">
    <name type="scientific">Acidithiobacillus thiooxidans</name>
    <name type="common">Thiobacillus thiooxidans</name>
    <dbReference type="NCBI Taxonomy" id="930"/>
    <lineage>
        <taxon>Bacteria</taxon>
        <taxon>Pseudomonadati</taxon>
        <taxon>Pseudomonadota</taxon>
        <taxon>Acidithiobacillia</taxon>
        <taxon>Acidithiobacillales</taxon>
        <taxon>Acidithiobacillaceae</taxon>
        <taxon>Acidithiobacillus</taxon>
    </lineage>
</organism>
<keyword evidence="4" id="KW-1185">Reference proteome</keyword>
<evidence type="ECO:0000313" key="1">
    <source>
        <dbReference type="EMBL" id="OCX74190.1"/>
    </source>
</evidence>
<evidence type="ECO:0000313" key="4">
    <source>
        <dbReference type="Proteomes" id="UP000095008"/>
    </source>
</evidence>
<dbReference type="Proteomes" id="UP000094893">
    <property type="component" value="Unassembled WGS sequence"/>
</dbReference>
<protein>
    <submittedName>
        <fullName evidence="2">Uncharacterized protein</fullName>
    </submittedName>
</protein>
<gene>
    <name evidence="2" type="ORF">A6M23_04360</name>
    <name evidence="1" type="ORF">A6P07_06260</name>
</gene>
<reference evidence="2 3" key="1">
    <citation type="journal article" date="2016" name="Int. J. Mol. Sci.">
        <title>Comparative genomics of the extreme acidophile Acidithiobacillus thiooxidans reveals intraspecific divergence and niche adaptation.</title>
        <authorList>
            <person name="Zhang X."/>
            <person name="Feng X."/>
            <person name="Tao J."/>
            <person name="Ma L."/>
            <person name="Xiao Y."/>
            <person name="Liang Y."/>
            <person name="Liu X."/>
            <person name="Yin H."/>
        </authorList>
    </citation>
    <scope>NUCLEOTIDE SEQUENCE [LARGE SCALE GENOMIC DNA]</scope>
    <source>
        <strain evidence="1 3">A02</strain>
        <strain evidence="2">DXS-W</strain>
    </source>
</reference>
<dbReference type="EMBL" id="LWSA01000074">
    <property type="protein sequence ID" value="OCX74190.1"/>
    <property type="molecule type" value="Genomic_DNA"/>
</dbReference>
<evidence type="ECO:0000313" key="2">
    <source>
        <dbReference type="EMBL" id="OCX74974.1"/>
    </source>
</evidence>
<dbReference type="Proteomes" id="UP000095008">
    <property type="component" value="Unassembled WGS sequence"/>
</dbReference>
<proteinExistence type="predicted"/>
<evidence type="ECO:0000313" key="3">
    <source>
        <dbReference type="Proteomes" id="UP000094893"/>
    </source>
</evidence>